<keyword evidence="2" id="KW-1185">Reference proteome</keyword>
<sequence length="124" mass="14184">MYDPTQPPKRHPLHPKILGYNYLHLVRFASGTNSPSPSPPPAPKKLPQNLVPYAISTKEHTATKDFERMVRKLDGGAGEMRKTALRYVYRTNLDPAQVEGIREWYPFVWLCYANVYVPGEEGEE</sequence>
<dbReference type="Proteomes" id="UP000799424">
    <property type="component" value="Unassembled WGS sequence"/>
</dbReference>
<evidence type="ECO:0000313" key="2">
    <source>
        <dbReference type="Proteomes" id="UP000799424"/>
    </source>
</evidence>
<reference evidence="1" key="1">
    <citation type="journal article" date="2020" name="Stud. Mycol.">
        <title>101 Dothideomycetes genomes: a test case for predicting lifestyles and emergence of pathogens.</title>
        <authorList>
            <person name="Haridas S."/>
            <person name="Albert R."/>
            <person name="Binder M."/>
            <person name="Bloem J."/>
            <person name="Labutti K."/>
            <person name="Salamov A."/>
            <person name="Andreopoulos B."/>
            <person name="Baker S."/>
            <person name="Barry K."/>
            <person name="Bills G."/>
            <person name="Bluhm B."/>
            <person name="Cannon C."/>
            <person name="Castanera R."/>
            <person name="Culley D."/>
            <person name="Daum C."/>
            <person name="Ezra D."/>
            <person name="Gonzalez J."/>
            <person name="Henrissat B."/>
            <person name="Kuo A."/>
            <person name="Liang C."/>
            <person name="Lipzen A."/>
            <person name="Lutzoni F."/>
            <person name="Magnuson J."/>
            <person name="Mondo S."/>
            <person name="Nolan M."/>
            <person name="Ohm R."/>
            <person name="Pangilinan J."/>
            <person name="Park H.-J."/>
            <person name="Ramirez L."/>
            <person name="Alfaro M."/>
            <person name="Sun H."/>
            <person name="Tritt A."/>
            <person name="Yoshinaga Y."/>
            <person name="Zwiers L.-H."/>
            <person name="Turgeon B."/>
            <person name="Goodwin S."/>
            <person name="Spatafora J."/>
            <person name="Crous P."/>
            <person name="Grigoriev I."/>
        </authorList>
    </citation>
    <scope>NUCLEOTIDE SEQUENCE</scope>
    <source>
        <strain evidence="1">CBS 113818</strain>
    </source>
</reference>
<gene>
    <name evidence="1" type="ORF">CC86DRAFT_467039</name>
</gene>
<organism evidence="1 2">
    <name type="scientific">Ophiobolus disseminans</name>
    <dbReference type="NCBI Taxonomy" id="1469910"/>
    <lineage>
        <taxon>Eukaryota</taxon>
        <taxon>Fungi</taxon>
        <taxon>Dikarya</taxon>
        <taxon>Ascomycota</taxon>
        <taxon>Pezizomycotina</taxon>
        <taxon>Dothideomycetes</taxon>
        <taxon>Pleosporomycetidae</taxon>
        <taxon>Pleosporales</taxon>
        <taxon>Pleosporineae</taxon>
        <taxon>Phaeosphaeriaceae</taxon>
        <taxon>Ophiobolus</taxon>
    </lineage>
</organism>
<name>A0A6A7A0Q4_9PLEO</name>
<evidence type="ECO:0000313" key="1">
    <source>
        <dbReference type="EMBL" id="KAF2826287.1"/>
    </source>
</evidence>
<accession>A0A6A7A0Q4</accession>
<proteinExistence type="predicted"/>
<dbReference type="AlphaFoldDB" id="A0A6A7A0Q4"/>
<dbReference type="EMBL" id="MU006226">
    <property type="protein sequence ID" value="KAF2826287.1"/>
    <property type="molecule type" value="Genomic_DNA"/>
</dbReference>
<protein>
    <submittedName>
        <fullName evidence="1">Uncharacterized protein</fullName>
    </submittedName>
</protein>